<reference evidence="7 8" key="1">
    <citation type="submission" date="2019-09" db="EMBL/GenBank/DDBJ databases">
        <title>Complete genome sequence of Arachidicoccus sp. B3-10 isolated from apple orchard soil.</title>
        <authorList>
            <person name="Kim H.S."/>
            <person name="Han K.-I."/>
            <person name="Suh M.K."/>
            <person name="Lee K.C."/>
            <person name="Eom M.K."/>
            <person name="Kim J.-S."/>
            <person name="Kang S.W."/>
            <person name="Sin Y."/>
            <person name="Lee J.-S."/>
        </authorList>
    </citation>
    <scope>NUCLEOTIDE SEQUENCE [LARGE SCALE GENOMIC DNA]</scope>
    <source>
        <strain evidence="7 8">B3-10</strain>
    </source>
</reference>
<dbReference type="PANTHER" id="PTHR42723:SF1">
    <property type="entry name" value="CHLOROPHYLL SYNTHASE, CHLOROPLASTIC"/>
    <property type="match status" value="1"/>
</dbReference>
<feature type="transmembrane region" description="Helical" evidence="6">
    <location>
        <begin position="88"/>
        <end position="106"/>
    </location>
</feature>
<dbReference type="RefSeq" id="WP_131331132.1">
    <property type="nucleotide sequence ID" value="NZ_CP044016.1"/>
</dbReference>
<evidence type="ECO:0000256" key="6">
    <source>
        <dbReference type="SAM" id="Phobius"/>
    </source>
</evidence>
<evidence type="ECO:0000256" key="2">
    <source>
        <dbReference type="ARBA" id="ARBA00022475"/>
    </source>
</evidence>
<feature type="transmembrane region" description="Helical" evidence="6">
    <location>
        <begin position="285"/>
        <end position="304"/>
    </location>
</feature>
<dbReference type="KEGG" id="arac:E0W69_016475"/>
<dbReference type="InterPro" id="IPR000537">
    <property type="entry name" value="UbiA_prenyltransferase"/>
</dbReference>
<keyword evidence="4 6" id="KW-1133">Transmembrane helix</keyword>
<dbReference type="AlphaFoldDB" id="A0A5P2G2Z7"/>
<name>A0A5P2G2Z7_9BACT</name>
<keyword evidence="3 6" id="KW-0812">Transmembrane</keyword>
<dbReference type="EMBL" id="CP044016">
    <property type="protein sequence ID" value="QES90176.1"/>
    <property type="molecule type" value="Genomic_DNA"/>
</dbReference>
<dbReference type="Pfam" id="PF01040">
    <property type="entry name" value="UbiA"/>
    <property type="match status" value="1"/>
</dbReference>
<accession>A0A5P2G2Z7</accession>
<protein>
    <recommendedName>
        <fullName evidence="9">Ubiquinone biosynthesis protein UbiA</fullName>
    </recommendedName>
</protein>
<dbReference type="PANTHER" id="PTHR42723">
    <property type="entry name" value="CHLOROPHYLL SYNTHASE"/>
    <property type="match status" value="1"/>
</dbReference>
<evidence type="ECO:0000256" key="4">
    <source>
        <dbReference type="ARBA" id="ARBA00022989"/>
    </source>
</evidence>
<keyword evidence="2" id="KW-1003">Cell membrane</keyword>
<feature type="transmembrane region" description="Helical" evidence="6">
    <location>
        <begin position="43"/>
        <end position="67"/>
    </location>
</feature>
<dbReference type="Gene3D" id="1.10.357.140">
    <property type="entry name" value="UbiA prenyltransferase"/>
    <property type="match status" value="1"/>
</dbReference>
<proteinExistence type="predicted"/>
<feature type="transmembrane region" description="Helical" evidence="6">
    <location>
        <begin position="245"/>
        <end position="265"/>
    </location>
</feature>
<feature type="transmembrane region" description="Helical" evidence="6">
    <location>
        <begin position="112"/>
        <end position="131"/>
    </location>
</feature>
<feature type="transmembrane region" description="Helical" evidence="6">
    <location>
        <begin position="138"/>
        <end position="158"/>
    </location>
</feature>
<evidence type="ECO:0000256" key="5">
    <source>
        <dbReference type="ARBA" id="ARBA00023136"/>
    </source>
</evidence>
<comment type="subcellular location">
    <subcellularLocation>
        <location evidence="1">Membrane</location>
        <topology evidence="1">Multi-pass membrane protein</topology>
    </subcellularLocation>
</comment>
<dbReference type="OrthoDB" id="9811562at2"/>
<sequence>MKAISYYLKLVRWPNLLVIALTQWLFYICINRQLLMWTPFDEIFSITVVICVLCAAAGYIINDYFDVAIDQINKPDKMILGKYITPKMGKSVYIFMLIITEILSIYCDTQWASFWITAMTTAINILLYFYSKYWKKSFFIGNFVVALVTSAPILYCFLPIYFKSFLVSELWMWLCIIYFYFSFLTCLIREIVKDLEDRAGDQALGANTLAIALGEKKSKFVVTIFTVLLVLPVTYFGYVFYTMQIWLFAVYIIALLVFPIVYFLISFLNAKNPKDYHQASTQLKIIMLLGIFFLIFLRLVAYSFTSLFI</sequence>
<dbReference type="Gene3D" id="1.20.120.1780">
    <property type="entry name" value="UbiA prenyltransferase"/>
    <property type="match status" value="1"/>
</dbReference>
<dbReference type="GO" id="GO:0016765">
    <property type="term" value="F:transferase activity, transferring alkyl or aryl (other than methyl) groups"/>
    <property type="evidence" value="ECO:0007669"/>
    <property type="project" value="InterPro"/>
</dbReference>
<dbReference type="InterPro" id="IPR044878">
    <property type="entry name" value="UbiA_sf"/>
</dbReference>
<evidence type="ECO:0000256" key="1">
    <source>
        <dbReference type="ARBA" id="ARBA00004141"/>
    </source>
</evidence>
<feature type="transmembrane region" description="Helical" evidence="6">
    <location>
        <begin position="170"/>
        <end position="188"/>
    </location>
</feature>
<dbReference type="InterPro" id="IPR050475">
    <property type="entry name" value="Prenyltransferase_related"/>
</dbReference>
<feature type="transmembrane region" description="Helical" evidence="6">
    <location>
        <begin position="220"/>
        <end position="239"/>
    </location>
</feature>
<dbReference type="CDD" id="cd13961">
    <property type="entry name" value="PT_UbiA_DGGGPS"/>
    <property type="match status" value="1"/>
</dbReference>
<dbReference type="Proteomes" id="UP000292424">
    <property type="component" value="Chromosome"/>
</dbReference>
<feature type="transmembrane region" description="Helical" evidence="6">
    <location>
        <begin position="16"/>
        <end position="37"/>
    </location>
</feature>
<organism evidence="7 8">
    <name type="scientific">Rhizosphaericola mali</name>
    <dbReference type="NCBI Taxonomy" id="2545455"/>
    <lineage>
        <taxon>Bacteria</taxon>
        <taxon>Pseudomonadati</taxon>
        <taxon>Bacteroidota</taxon>
        <taxon>Chitinophagia</taxon>
        <taxon>Chitinophagales</taxon>
        <taxon>Chitinophagaceae</taxon>
        <taxon>Rhizosphaericola</taxon>
    </lineage>
</organism>
<keyword evidence="5 6" id="KW-0472">Membrane</keyword>
<evidence type="ECO:0000313" key="8">
    <source>
        <dbReference type="Proteomes" id="UP000292424"/>
    </source>
</evidence>
<dbReference type="GO" id="GO:0016020">
    <property type="term" value="C:membrane"/>
    <property type="evidence" value="ECO:0007669"/>
    <property type="project" value="UniProtKB-SubCell"/>
</dbReference>
<evidence type="ECO:0000256" key="3">
    <source>
        <dbReference type="ARBA" id="ARBA00022692"/>
    </source>
</evidence>
<evidence type="ECO:0000313" key="7">
    <source>
        <dbReference type="EMBL" id="QES90176.1"/>
    </source>
</evidence>
<evidence type="ECO:0008006" key="9">
    <source>
        <dbReference type="Google" id="ProtNLM"/>
    </source>
</evidence>
<keyword evidence="8" id="KW-1185">Reference proteome</keyword>
<gene>
    <name evidence="7" type="ORF">E0W69_016475</name>
</gene>